<dbReference type="EMBL" id="SRYV01000004">
    <property type="protein sequence ID" value="TGY16609.1"/>
    <property type="molecule type" value="Genomic_DNA"/>
</dbReference>
<name>A0A4S2BNJ1_9LACO</name>
<dbReference type="Pfam" id="PF00877">
    <property type="entry name" value="NLPC_P60"/>
    <property type="match status" value="1"/>
</dbReference>
<dbReference type="RefSeq" id="WP_135960436.1">
    <property type="nucleotide sequence ID" value="NZ_AQFR02000001.1"/>
</dbReference>
<dbReference type="InterPro" id="IPR024968">
    <property type="entry name" value="SlpA_C_lactobacillus"/>
</dbReference>
<evidence type="ECO:0000256" key="1">
    <source>
        <dbReference type="ARBA" id="ARBA00007074"/>
    </source>
</evidence>
<evidence type="ECO:0000313" key="9">
    <source>
        <dbReference type="Proteomes" id="UP000309117"/>
    </source>
</evidence>
<comment type="similarity">
    <text evidence="1">Belongs to the peptidase C40 family.</text>
</comment>
<feature type="domain" description="S-layer protein C-terminal" evidence="7">
    <location>
        <begin position="30"/>
        <end position="98"/>
    </location>
</feature>
<accession>A0A4S2BNJ1</accession>
<evidence type="ECO:0000256" key="4">
    <source>
        <dbReference type="ARBA" id="ARBA00022807"/>
    </source>
</evidence>
<evidence type="ECO:0000256" key="3">
    <source>
        <dbReference type="ARBA" id="ARBA00022801"/>
    </source>
</evidence>
<organism evidence="8 9">
    <name type="scientific">Lactobacillus intestinalis</name>
    <dbReference type="NCBI Taxonomy" id="151781"/>
    <lineage>
        <taxon>Bacteria</taxon>
        <taxon>Bacillati</taxon>
        <taxon>Bacillota</taxon>
        <taxon>Bacilli</taxon>
        <taxon>Lactobacillales</taxon>
        <taxon>Lactobacillaceae</taxon>
        <taxon>Lactobacillus</taxon>
    </lineage>
</organism>
<proteinExistence type="inferred from homology"/>
<evidence type="ECO:0000256" key="5">
    <source>
        <dbReference type="SAM" id="SignalP"/>
    </source>
</evidence>
<keyword evidence="2" id="KW-0645">Protease</keyword>
<feature type="signal peptide" evidence="5">
    <location>
        <begin position="1"/>
        <end position="30"/>
    </location>
</feature>
<sequence>MKKITKFGISLIVGVGMLSSVAISSRTVDAASNKMIFKNNSFIYTSNLKRTNAYKTQNGVRYVTRTYVAGTTVTPSGTRTINGKQYYQVGNNKYVRASNLRSLQDFFVSGDGWYLSDVDNLYNDDGSINQSAIDTTIQNYNNDTSMYWVDDSRSNNKLIKSARKLIGYFHYGSHAGFGNWKKPNKNGTTDCSGFVWLAMKRAGYPVDNWPFTTKDMENDARGAHRYLKQIPASQARMGDVMIVNTGNGLYQNGHAAIVDGPYEGLNTQIIQMGGDSSSQSVHRWTLGSSLSEKLLKGKFTYARPVKR</sequence>
<dbReference type="GO" id="GO:0008234">
    <property type="term" value="F:cysteine-type peptidase activity"/>
    <property type="evidence" value="ECO:0007669"/>
    <property type="project" value="UniProtKB-KW"/>
</dbReference>
<dbReference type="InterPro" id="IPR038765">
    <property type="entry name" value="Papain-like_cys_pep_sf"/>
</dbReference>
<dbReference type="AlphaFoldDB" id="A0A4S2BNJ1"/>
<evidence type="ECO:0000259" key="6">
    <source>
        <dbReference type="Pfam" id="PF00877"/>
    </source>
</evidence>
<keyword evidence="4" id="KW-0788">Thiol protease</keyword>
<gene>
    <name evidence="8" type="ORF">E5351_03365</name>
</gene>
<evidence type="ECO:0000256" key="2">
    <source>
        <dbReference type="ARBA" id="ARBA00022670"/>
    </source>
</evidence>
<comment type="caution">
    <text evidence="8">The sequence shown here is derived from an EMBL/GenBank/DDBJ whole genome shotgun (WGS) entry which is preliminary data.</text>
</comment>
<evidence type="ECO:0000259" key="7">
    <source>
        <dbReference type="Pfam" id="PF03217"/>
    </source>
</evidence>
<dbReference type="GO" id="GO:0006508">
    <property type="term" value="P:proteolysis"/>
    <property type="evidence" value="ECO:0007669"/>
    <property type="project" value="UniProtKB-KW"/>
</dbReference>
<dbReference type="Pfam" id="PF03217">
    <property type="entry name" value="SlpA"/>
    <property type="match status" value="1"/>
</dbReference>
<dbReference type="Proteomes" id="UP000309117">
    <property type="component" value="Unassembled WGS sequence"/>
</dbReference>
<feature type="domain" description="NlpC/P60" evidence="6">
    <location>
        <begin position="184"/>
        <end position="267"/>
    </location>
</feature>
<feature type="chain" id="PRO_5020770313" evidence="5">
    <location>
        <begin position="31"/>
        <end position="307"/>
    </location>
</feature>
<dbReference type="SUPFAM" id="SSF54001">
    <property type="entry name" value="Cysteine proteinases"/>
    <property type="match status" value="1"/>
</dbReference>
<keyword evidence="5" id="KW-0732">Signal</keyword>
<dbReference type="InterPro" id="IPR000064">
    <property type="entry name" value="NLP_P60_dom"/>
</dbReference>
<dbReference type="Gene3D" id="3.90.1720.10">
    <property type="entry name" value="endopeptidase domain like (from Nostoc punctiforme)"/>
    <property type="match status" value="1"/>
</dbReference>
<keyword evidence="3" id="KW-0378">Hydrolase</keyword>
<protein>
    <submittedName>
        <fullName evidence="8">CHAP domain-containing protein</fullName>
    </submittedName>
</protein>
<evidence type="ECO:0000313" key="8">
    <source>
        <dbReference type="EMBL" id="TGY16609.1"/>
    </source>
</evidence>
<reference evidence="8 9" key="1">
    <citation type="submission" date="2019-04" db="EMBL/GenBank/DDBJ databases">
        <title>Microbes associate with the intestines of laboratory mice.</title>
        <authorList>
            <person name="Navarre W."/>
            <person name="Wong E."/>
            <person name="Huang K."/>
            <person name="Tropini C."/>
            <person name="Ng K."/>
            <person name="Yu B."/>
        </authorList>
    </citation>
    <scope>NUCLEOTIDE SEQUENCE [LARGE SCALE GENOMIC DNA]</scope>
    <source>
        <strain evidence="8 9">NM61_E11</strain>
    </source>
</reference>